<protein>
    <submittedName>
        <fullName evidence="4">Ubiquitin carboxyl-terminal hydrolase 14</fullName>
    </submittedName>
</protein>
<dbReference type="InterPro" id="IPR029071">
    <property type="entry name" value="Ubiquitin-like_domsf"/>
</dbReference>
<dbReference type="Proteomes" id="UP001249851">
    <property type="component" value="Unassembled WGS sequence"/>
</dbReference>
<dbReference type="PROSITE" id="PS50053">
    <property type="entry name" value="UBIQUITIN_2"/>
    <property type="match status" value="1"/>
</dbReference>
<dbReference type="PANTHER" id="PTHR47020">
    <property type="entry name" value="HILLARIN"/>
    <property type="match status" value="1"/>
</dbReference>
<feature type="coiled-coil region" evidence="1">
    <location>
        <begin position="728"/>
        <end position="776"/>
    </location>
</feature>
<dbReference type="Gene3D" id="3.10.20.90">
    <property type="entry name" value="Phosphatidylinositol 3-kinase Catalytic Subunit, Chain A, domain 1"/>
    <property type="match status" value="1"/>
</dbReference>
<dbReference type="Pfam" id="PF00443">
    <property type="entry name" value="UCH"/>
    <property type="match status" value="1"/>
</dbReference>
<dbReference type="EMBL" id="JARQWQ010000001">
    <property type="protein sequence ID" value="KAK2574029.1"/>
    <property type="molecule type" value="Genomic_DNA"/>
</dbReference>
<dbReference type="GO" id="GO:0016579">
    <property type="term" value="P:protein deubiquitination"/>
    <property type="evidence" value="ECO:0007669"/>
    <property type="project" value="InterPro"/>
</dbReference>
<gene>
    <name evidence="4" type="ORF">P5673_000148</name>
</gene>
<feature type="region of interest" description="Disordered" evidence="2">
    <location>
        <begin position="1"/>
        <end position="32"/>
    </location>
</feature>
<accession>A0AAD9R6Q5</accession>
<dbReference type="InterPro" id="IPR053041">
    <property type="entry name" value="Transglut-like_Superfamily_Mod"/>
</dbReference>
<sequence length="1169" mass="132270">MGCGSSVQTRTPAAPEVSSNNVNPLNASTSFQDGRTEGELVEQFTDFPTPQLLKEANQKYAALQRPVPSDTTGKLLPYPNATPKSSVFDARRFQNVDKFAVEEFANFLTEPWKNDEMAKVRVILRWLAAQRPDDLRKVKCGDKGSTLAKLQNEADREIFMEMCRLEIGESPNSFHTWVALVINQKWWLVDPHWCCSSVSGVGSADWSLVAHDIGGEDRSQEERVIYALDEDYFLTNPEEFIYSHLPRDNAWQLLARPVTFQEFVDMAYLKPTFFNLDLRPLEQKKCVLYALEGEIEIKIGTPQNKSVEFRYQLWMSDAQKIGNVKLERYCIMEQKDNTLICKIRFPVAGKFKHVLFGRSEDTENDASTYFELCAFIIHCDKPAEDAKALPENTRQEWGPGRDLAKAGIVPITHQDAVIEAEEGSAELRFKTTKSVDIIHSLHSETKSKEELQANVVHFKEDDELVIRIQAPEDGDFALNLFSKDSQRGKSLCSYVICSKNTPPNIQGFATVSNGQIGVVGDNCLEIKLISHKSPIIECPQNGCERLLFTTSKPCEVLPKLELATENGNVTKDDFVWPQYNDKNMEISFKINFPEPGRYVFKLYAMETAKDGDKLALAYICAMIVKSQKHGCVPFPTRCISWGRQCKLVEPFNGFIPAESIVRFHLEVPHADQVAVFGGDIGNTRLTKNKCGKWNGDVKTGEGEYELKVKAGVKEGSSNIFTPLLKYQVKETEELKREKELRRERQEMARREEEARLEMMMKEAEKAKNELYAASKTGDAKALWNVIRKVENSKVAFLLTKEIEDAKYLLQSIERIQALKEAVLKMDRKTMVELRKYSKPPKIVLEVMKATLILLGHEITLVTKWPDCQKRLVTIGEQGLFRRVKTFDINSINCDISSQTIGMVQEFYNANPTVNTRVVVKWGKEKFENVELNSDESPELFKAQLFALSGVAPERQKVMYKGSVLKDNDWGNFKLKNVSIYPLKDQSFDEGHEFQLGVTFLMMGSVGELPQAPAKKTVFVEDMTDAQLASAILHNVFPQFAEKTEQVLLITIIAVVGLQDANECWTQIVRMLQQKLPSIKSTEMEEQAEGTAGVAAASATAAKGFIDQYFGIESESRLVENIEKKSATLGRDAVYTKTSKLSRLPAYLTVQFVRFYFKEKDAINAKILKV</sequence>
<dbReference type="CDD" id="cd16104">
    <property type="entry name" value="Ubl_USP14_like"/>
    <property type="match status" value="1"/>
</dbReference>
<evidence type="ECO:0000313" key="5">
    <source>
        <dbReference type="Proteomes" id="UP001249851"/>
    </source>
</evidence>
<evidence type="ECO:0000256" key="2">
    <source>
        <dbReference type="SAM" id="MobiDB-lite"/>
    </source>
</evidence>
<dbReference type="AlphaFoldDB" id="A0AAD9R6Q5"/>
<dbReference type="PROSITE" id="PS00299">
    <property type="entry name" value="UBIQUITIN_1"/>
    <property type="match status" value="1"/>
</dbReference>
<proteinExistence type="predicted"/>
<comment type="caution">
    <text evidence="4">The sequence shown here is derived from an EMBL/GenBank/DDBJ whole genome shotgun (WGS) entry which is preliminary data.</text>
</comment>
<evidence type="ECO:0000256" key="1">
    <source>
        <dbReference type="SAM" id="Coils"/>
    </source>
</evidence>
<dbReference type="Pfam" id="PF23265">
    <property type="entry name" value="Ig-like_KY"/>
    <property type="match status" value="3"/>
</dbReference>
<dbReference type="GO" id="GO:0004843">
    <property type="term" value="F:cysteine-type deubiquitinase activity"/>
    <property type="evidence" value="ECO:0007669"/>
    <property type="project" value="InterPro"/>
</dbReference>
<keyword evidence="5" id="KW-1185">Reference proteome</keyword>
<dbReference type="InterPro" id="IPR038765">
    <property type="entry name" value="Papain-like_cys_pep_sf"/>
</dbReference>
<dbReference type="InterPro" id="IPR000626">
    <property type="entry name" value="Ubiquitin-like_dom"/>
</dbReference>
<evidence type="ECO:0000313" key="4">
    <source>
        <dbReference type="EMBL" id="KAK2574029.1"/>
    </source>
</evidence>
<feature type="domain" description="Ubiquitin-like" evidence="3">
    <location>
        <begin position="915"/>
        <end position="967"/>
    </location>
</feature>
<keyword evidence="4" id="KW-0378">Hydrolase</keyword>
<evidence type="ECO:0000259" key="3">
    <source>
        <dbReference type="PROSITE" id="PS50053"/>
    </source>
</evidence>
<dbReference type="SUPFAM" id="SSF54236">
    <property type="entry name" value="Ubiquitin-like"/>
    <property type="match status" value="1"/>
</dbReference>
<dbReference type="Pfam" id="PF00240">
    <property type="entry name" value="ubiquitin"/>
    <property type="match status" value="1"/>
</dbReference>
<dbReference type="InterPro" id="IPR001394">
    <property type="entry name" value="Peptidase_C19_UCH"/>
</dbReference>
<dbReference type="Gene3D" id="1.20.920.20">
    <property type="match status" value="1"/>
</dbReference>
<dbReference type="InterPro" id="IPR056564">
    <property type="entry name" value="Ig-like_KY"/>
</dbReference>
<dbReference type="InterPro" id="IPR019954">
    <property type="entry name" value="Ubiquitin_CS"/>
</dbReference>
<reference evidence="4" key="1">
    <citation type="journal article" date="2023" name="G3 (Bethesda)">
        <title>Whole genome assembly and annotation of the endangered Caribbean coral Acropora cervicornis.</title>
        <authorList>
            <person name="Selwyn J.D."/>
            <person name="Vollmer S.V."/>
        </authorList>
    </citation>
    <scope>NUCLEOTIDE SEQUENCE</scope>
    <source>
        <strain evidence="4">K2</strain>
    </source>
</reference>
<reference evidence="4" key="2">
    <citation type="journal article" date="2023" name="Science">
        <title>Genomic signatures of disease resistance in endangered staghorn corals.</title>
        <authorList>
            <person name="Vollmer S.V."/>
            <person name="Selwyn J.D."/>
            <person name="Despard B.A."/>
            <person name="Roesel C.L."/>
        </authorList>
    </citation>
    <scope>NUCLEOTIDE SEQUENCE</scope>
    <source>
        <strain evidence="4">K2</strain>
    </source>
</reference>
<dbReference type="SUPFAM" id="SSF54001">
    <property type="entry name" value="Cysteine proteinases"/>
    <property type="match status" value="1"/>
</dbReference>
<organism evidence="4 5">
    <name type="scientific">Acropora cervicornis</name>
    <name type="common">Staghorn coral</name>
    <dbReference type="NCBI Taxonomy" id="6130"/>
    <lineage>
        <taxon>Eukaryota</taxon>
        <taxon>Metazoa</taxon>
        <taxon>Cnidaria</taxon>
        <taxon>Anthozoa</taxon>
        <taxon>Hexacorallia</taxon>
        <taxon>Scleractinia</taxon>
        <taxon>Astrocoeniina</taxon>
        <taxon>Acroporidae</taxon>
        <taxon>Acropora</taxon>
    </lineage>
</organism>
<dbReference type="PANTHER" id="PTHR47020:SF1">
    <property type="entry name" value="HILLARIN"/>
    <property type="match status" value="1"/>
</dbReference>
<dbReference type="Gene3D" id="3.90.70.10">
    <property type="entry name" value="Cysteine proteinases"/>
    <property type="match status" value="1"/>
</dbReference>
<name>A0AAD9R6Q5_ACRCE</name>
<keyword evidence="1" id="KW-0175">Coiled coil</keyword>